<feature type="compositionally biased region" description="Low complexity" evidence="2">
    <location>
        <begin position="281"/>
        <end position="305"/>
    </location>
</feature>
<evidence type="ECO:0000259" key="3">
    <source>
        <dbReference type="PROSITE" id="PS51109"/>
    </source>
</evidence>
<reference evidence="4 5" key="1">
    <citation type="submission" date="2023-07" db="EMBL/GenBank/DDBJ databases">
        <title>Sequencing the genomes of 1000 actinobacteria strains.</title>
        <authorList>
            <person name="Klenk H.-P."/>
        </authorList>
    </citation>
    <scope>NUCLEOTIDE SEQUENCE [LARGE SCALE GENOMIC DNA]</scope>
    <source>
        <strain evidence="4 5">DSM 19515</strain>
    </source>
</reference>
<evidence type="ECO:0000313" key="5">
    <source>
        <dbReference type="Proteomes" id="UP001230145"/>
    </source>
</evidence>
<feature type="compositionally biased region" description="Polar residues" evidence="2">
    <location>
        <begin position="37"/>
        <end position="49"/>
    </location>
</feature>
<feature type="region of interest" description="Disordered" evidence="2">
    <location>
        <begin position="1"/>
        <end position="49"/>
    </location>
</feature>
<keyword evidence="5" id="KW-1185">Reference proteome</keyword>
<dbReference type="PROSITE" id="PS51109">
    <property type="entry name" value="G5"/>
    <property type="match status" value="1"/>
</dbReference>
<accession>A0ABT9PG60</accession>
<evidence type="ECO:0000256" key="2">
    <source>
        <dbReference type="SAM" id="MobiDB-lite"/>
    </source>
</evidence>
<feature type="domain" description="G5" evidence="3">
    <location>
        <begin position="200"/>
        <end position="280"/>
    </location>
</feature>
<dbReference type="InterPro" id="IPR023346">
    <property type="entry name" value="Lysozyme-like_dom_sf"/>
</dbReference>
<evidence type="ECO:0000313" key="4">
    <source>
        <dbReference type="EMBL" id="MDP9831698.1"/>
    </source>
</evidence>
<dbReference type="Gene3D" id="2.20.230.10">
    <property type="entry name" value="Resuscitation-promoting factor rpfb"/>
    <property type="match status" value="1"/>
</dbReference>
<evidence type="ECO:0000256" key="1">
    <source>
        <dbReference type="ARBA" id="ARBA00022729"/>
    </source>
</evidence>
<organism evidence="4 5">
    <name type="scientific">Trueperella abortisuis</name>
    <dbReference type="NCBI Taxonomy" id="445930"/>
    <lineage>
        <taxon>Bacteria</taxon>
        <taxon>Bacillati</taxon>
        <taxon>Actinomycetota</taxon>
        <taxon>Actinomycetes</taxon>
        <taxon>Actinomycetales</taxon>
        <taxon>Actinomycetaceae</taxon>
        <taxon>Trueperella</taxon>
    </lineage>
</organism>
<dbReference type="SMART" id="SM01208">
    <property type="entry name" value="G5"/>
    <property type="match status" value="1"/>
</dbReference>
<dbReference type="Pfam" id="PF03990">
    <property type="entry name" value="DUF348"/>
    <property type="match status" value="1"/>
</dbReference>
<comment type="caution">
    <text evidence="4">The sequence shown here is derived from an EMBL/GenBank/DDBJ whole genome shotgun (WGS) entry which is preliminary data.</text>
</comment>
<dbReference type="RefSeq" id="WP_307634368.1">
    <property type="nucleotide sequence ID" value="NZ_JAUSQL010000001.1"/>
</dbReference>
<feature type="region of interest" description="Disordered" evidence="2">
    <location>
        <begin position="279"/>
        <end position="305"/>
    </location>
</feature>
<dbReference type="InterPro" id="IPR007137">
    <property type="entry name" value="DUF348"/>
</dbReference>
<dbReference type="Gene3D" id="1.10.530.10">
    <property type="match status" value="1"/>
</dbReference>
<dbReference type="Proteomes" id="UP001230145">
    <property type="component" value="Unassembled WGS sequence"/>
</dbReference>
<dbReference type="Pfam" id="PF07501">
    <property type="entry name" value="G5"/>
    <property type="match status" value="1"/>
</dbReference>
<dbReference type="SUPFAM" id="SSF53955">
    <property type="entry name" value="Lysozyme-like"/>
    <property type="match status" value="1"/>
</dbReference>
<proteinExistence type="predicted"/>
<gene>
    <name evidence="4" type="ORF">J2S45_000377</name>
</gene>
<name>A0ABT9PG60_9ACTO</name>
<sequence length="404" mass="41805">MTDHSTDRGVAFDASLLATPPRPGSRRARRMAERAAQLNTQHGSAFSRTPDTAEIPAVSRVVTSGATPYAEHMNFRLVTSHAAHAPAPKPRRYTKAMHVASAASLAVFAAGGTVGFPVIHPPQVEQAVAAVVDSAAEEAPVAPAGAVSFDVTVDGSTTHVVATEGDTYAAALANAGISIAARDEVSVSLSDTVTTSPVVIVRVTSSTVVEDYTIPFETERVETAELAKGEEKVATAGVEGTGTRSYQVTKRDGEESARLLLVETVTAEPVTEVIQVGTREGAAAAPADPTPGATDSVPASAPVPAGSAREIAQGMLSSYGWGMDQWSCLDALWQRESGWNHLAANPSSGAYGIPQALPGSKMASAGADWQTNPATQIAWGLGYIAGRYGSPCGAWGHSQSVGWY</sequence>
<protein>
    <recommendedName>
        <fullName evidence="3">G5 domain-containing protein</fullName>
    </recommendedName>
</protein>
<dbReference type="EMBL" id="JAUSQL010000001">
    <property type="protein sequence ID" value="MDP9831698.1"/>
    <property type="molecule type" value="Genomic_DNA"/>
</dbReference>
<dbReference type="InterPro" id="IPR011098">
    <property type="entry name" value="G5_dom"/>
</dbReference>
<keyword evidence="1" id="KW-0732">Signal</keyword>